<evidence type="ECO:0000313" key="10">
    <source>
        <dbReference type="Proteomes" id="UP000198122"/>
    </source>
</evidence>
<accession>A0A212T0Z3</accession>
<keyword evidence="3" id="KW-0813">Transport</keyword>
<sequence>MSAAELGLVLLAGLFAGTINTIVGSGSLVTFPLLVWLGLPPVQANITSKLGIVPGGLTGTWGYRRELAGTRHLLPGLLVASAVGGLAGALLLLVLPAEAFDAVVPVLIAVAGVLVATQPMVKRRLAARARSVGTRSSTDASVETRVGERVRATGWLVPGAGAVGVYSGYFGAAQGVLYMAVMGLTTSAGLQQQNALKNLTALVSNAVSAVVFVVVSRGSIDWAVAGVLAVGALLGGLVGARIGRTLPPAVLRGVVLVICVVALWDLLR</sequence>
<keyword evidence="6 8" id="KW-1133">Transmembrane helix</keyword>
<evidence type="ECO:0000256" key="2">
    <source>
        <dbReference type="ARBA" id="ARBA00009142"/>
    </source>
</evidence>
<dbReference type="PANTHER" id="PTHR30269">
    <property type="entry name" value="TRANSMEMBRANE PROTEIN YFCA"/>
    <property type="match status" value="1"/>
</dbReference>
<dbReference type="AlphaFoldDB" id="A0A212T0Z3"/>
<feature type="transmembrane region" description="Helical" evidence="8">
    <location>
        <begin position="73"/>
        <end position="96"/>
    </location>
</feature>
<feature type="transmembrane region" description="Helical" evidence="8">
    <location>
        <begin position="102"/>
        <end position="121"/>
    </location>
</feature>
<protein>
    <recommendedName>
        <fullName evidence="8">Probable membrane transporter protein</fullName>
    </recommendedName>
</protein>
<dbReference type="Pfam" id="PF01925">
    <property type="entry name" value="TauE"/>
    <property type="match status" value="1"/>
</dbReference>
<feature type="transmembrane region" description="Helical" evidence="8">
    <location>
        <begin position="155"/>
        <end position="179"/>
    </location>
</feature>
<keyword evidence="5 8" id="KW-0812">Transmembrane</keyword>
<name>A0A212T0Z3_9MICO</name>
<organism evidence="9 10">
    <name type="scientific">Kytococcus aerolatus</name>
    <dbReference type="NCBI Taxonomy" id="592308"/>
    <lineage>
        <taxon>Bacteria</taxon>
        <taxon>Bacillati</taxon>
        <taxon>Actinomycetota</taxon>
        <taxon>Actinomycetes</taxon>
        <taxon>Micrococcales</taxon>
        <taxon>Kytococcaceae</taxon>
        <taxon>Kytococcus</taxon>
    </lineage>
</organism>
<evidence type="ECO:0000256" key="3">
    <source>
        <dbReference type="ARBA" id="ARBA00022448"/>
    </source>
</evidence>
<gene>
    <name evidence="9" type="ORF">SAMN05445756_0121</name>
</gene>
<feature type="transmembrane region" description="Helical" evidence="8">
    <location>
        <begin position="199"/>
        <end position="215"/>
    </location>
</feature>
<evidence type="ECO:0000256" key="1">
    <source>
        <dbReference type="ARBA" id="ARBA00004651"/>
    </source>
</evidence>
<feature type="transmembrane region" description="Helical" evidence="8">
    <location>
        <begin position="249"/>
        <end position="267"/>
    </location>
</feature>
<evidence type="ECO:0000256" key="4">
    <source>
        <dbReference type="ARBA" id="ARBA00022475"/>
    </source>
</evidence>
<evidence type="ECO:0000256" key="5">
    <source>
        <dbReference type="ARBA" id="ARBA00022692"/>
    </source>
</evidence>
<comment type="subcellular location">
    <subcellularLocation>
        <location evidence="1 8">Cell membrane</location>
        <topology evidence="1 8">Multi-pass membrane protein</topology>
    </subcellularLocation>
</comment>
<reference evidence="9 10" key="1">
    <citation type="submission" date="2017-06" db="EMBL/GenBank/DDBJ databases">
        <authorList>
            <person name="Kim H.J."/>
            <person name="Triplett B.A."/>
        </authorList>
    </citation>
    <scope>NUCLEOTIDE SEQUENCE [LARGE SCALE GENOMIC DNA]</scope>
    <source>
        <strain evidence="9 10">DSM 22179</strain>
    </source>
</reference>
<dbReference type="RefSeq" id="WP_088817176.1">
    <property type="nucleotide sequence ID" value="NZ_FYEZ01000001.1"/>
</dbReference>
<dbReference type="GO" id="GO:0005886">
    <property type="term" value="C:plasma membrane"/>
    <property type="evidence" value="ECO:0007669"/>
    <property type="project" value="UniProtKB-SubCell"/>
</dbReference>
<keyword evidence="7 8" id="KW-0472">Membrane</keyword>
<evidence type="ECO:0000256" key="6">
    <source>
        <dbReference type="ARBA" id="ARBA00022989"/>
    </source>
</evidence>
<evidence type="ECO:0000256" key="8">
    <source>
        <dbReference type="RuleBase" id="RU363041"/>
    </source>
</evidence>
<dbReference type="InterPro" id="IPR052017">
    <property type="entry name" value="TSUP"/>
</dbReference>
<proteinExistence type="inferred from homology"/>
<keyword evidence="10" id="KW-1185">Reference proteome</keyword>
<feature type="transmembrane region" description="Helical" evidence="8">
    <location>
        <begin position="222"/>
        <end position="243"/>
    </location>
</feature>
<comment type="similarity">
    <text evidence="2 8">Belongs to the 4-toluene sulfonate uptake permease (TSUP) (TC 2.A.102) family.</text>
</comment>
<dbReference type="EMBL" id="FYEZ01000001">
    <property type="protein sequence ID" value="SNC59703.1"/>
    <property type="molecule type" value="Genomic_DNA"/>
</dbReference>
<keyword evidence="4 8" id="KW-1003">Cell membrane</keyword>
<dbReference type="PANTHER" id="PTHR30269:SF0">
    <property type="entry name" value="MEMBRANE TRANSPORTER PROTEIN YFCA-RELATED"/>
    <property type="match status" value="1"/>
</dbReference>
<dbReference type="InterPro" id="IPR002781">
    <property type="entry name" value="TM_pro_TauE-like"/>
</dbReference>
<evidence type="ECO:0000256" key="7">
    <source>
        <dbReference type="ARBA" id="ARBA00023136"/>
    </source>
</evidence>
<evidence type="ECO:0000313" key="9">
    <source>
        <dbReference type="EMBL" id="SNC59703.1"/>
    </source>
</evidence>
<feature type="transmembrane region" description="Helical" evidence="8">
    <location>
        <begin position="6"/>
        <end position="39"/>
    </location>
</feature>
<dbReference type="Proteomes" id="UP000198122">
    <property type="component" value="Unassembled WGS sequence"/>
</dbReference>
<dbReference type="OrthoDB" id="3782574at2"/>